<reference evidence="3" key="1">
    <citation type="submission" date="2016-10" db="EMBL/GenBank/DDBJ databases">
        <authorList>
            <person name="Varghese N."/>
            <person name="Submissions S."/>
        </authorList>
    </citation>
    <scope>NUCLEOTIDE SEQUENCE [LARGE SCALE GENOMIC DNA]</scope>
    <source>
        <strain evidence="3">DSM 44993</strain>
    </source>
</reference>
<dbReference type="EMBL" id="FOEF01000011">
    <property type="protein sequence ID" value="SEP47610.1"/>
    <property type="molecule type" value="Genomic_DNA"/>
</dbReference>
<evidence type="ECO:0000256" key="1">
    <source>
        <dbReference type="SAM" id="SignalP"/>
    </source>
</evidence>
<proteinExistence type="predicted"/>
<evidence type="ECO:0000313" key="3">
    <source>
        <dbReference type="Proteomes" id="UP000198582"/>
    </source>
</evidence>
<accession>A0A1H8Y5P8</accession>
<name>A0A1H8Y5P8_9PSEU</name>
<feature type="chain" id="PRO_5011525771" evidence="1">
    <location>
        <begin position="27"/>
        <end position="173"/>
    </location>
</feature>
<keyword evidence="1" id="KW-0732">Signal</keyword>
<organism evidence="2 3">
    <name type="scientific">Amycolatopsis saalfeldensis</name>
    <dbReference type="NCBI Taxonomy" id="394193"/>
    <lineage>
        <taxon>Bacteria</taxon>
        <taxon>Bacillati</taxon>
        <taxon>Actinomycetota</taxon>
        <taxon>Actinomycetes</taxon>
        <taxon>Pseudonocardiales</taxon>
        <taxon>Pseudonocardiaceae</taxon>
        <taxon>Amycolatopsis</taxon>
    </lineage>
</organism>
<evidence type="ECO:0000313" key="2">
    <source>
        <dbReference type="EMBL" id="SEP47610.1"/>
    </source>
</evidence>
<gene>
    <name evidence="2" type="ORF">SAMN04489732_111169</name>
</gene>
<feature type="signal peptide" evidence="1">
    <location>
        <begin position="1"/>
        <end position="26"/>
    </location>
</feature>
<protein>
    <submittedName>
        <fullName evidence="2">Uncharacterized protein</fullName>
    </submittedName>
</protein>
<sequence length="173" mass="17268">MSFRRCVTVLFLGPALLAAATGTAGASIAPMPPSPSRCAAVGPVTEQLRSDVDTIVDEMGANPNATAAPASKAFQKATLSLPAAPGATCPADAAAAGEVVGSIFGYVGAVNRFAPTQTPTISLVVDPSVSTFASALQTAAPATFTSVTESVTPEMRGELLQGKYVLTAATLGL</sequence>
<keyword evidence="3" id="KW-1185">Reference proteome</keyword>
<dbReference type="Proteomes" id="UP000198582">
    <property type="component" value="Unassembled WGS sequence"/>
</dbReference>
<dbReference type="STRING" id="394193.SAMN04489732_111169"/>
<dbReference type="AlphaFoldDB" id="A0A1H8Y5P8"/>